<dbReference type="Pfam" id="PF20415">
    <property type="entry name" value="DUF6699"/>
    <property type="match status" value="1"/>
</dbReference>
<evidence type="ECO:0000259" key="1">
    <source>
        <dbReference type="Pfam" id="PF20415"/>
    </source>
</evidence>
<proteinExistence type="predicted"/>
<sequence length="233" mass="25695">MFKRVHFAPINRIYSPGSMPSPTLTDSSLPSSSPGLFTPPPEEDEYIHAVYPRTPYTQAMDLYPEYQEYIAPKPLQIHVLLAFAPNSDPAFDYDLANSPINGDGQYPIQAFNDNATSPPMTSIIILHSLLSSEIEVNSPSGSPLTVGDVLSAIYRHLRLAIHPVEYSNLPDGERREAVDAAYYVRCGAIRNSAERLAEERKGIKRIDLLMGCSRFMGLSGTLDGPGVWELNIA</sequence>
<evidence type="ECO:0000313" key="2">
    <source>
        <dbReference type="EMBL" id="KAF9476172.1"/>
    </source>
</evidence>
<dbReference type="EMBL" id="MU155304">
    <property type="protein sequence ID" value="KAF9476172.1"/>
    <property type="molecule type" value="Genomic_DNA"/>
</dbReference>
<dbReference type="OrthoDB" id="3224413at2759"/>
<keyword evidence="3" id="KW-1185">Reference proteome</keyword>
<evidence type="ECO:0000313" key="3">
    <source>
        <dbReference type="Proteomes" id="UP000807469"/>
    </source>
</evidence>
<accession>A0A9P5YV26</accession>
<comment type="caution">
    <text evidence="2">The sequence shown here is derived from an EMBL/GenBank/DDBJ whole genome shotgun (WGS) entry which is preliminary data.</text>
</comment>
<dbReference type="InterPro" id="IPR046522">
    <property type="entry name" value="DUF6699"/>
</dbReference>
<dbReference type="Proteomes" id="UP000807469">
    <property type="component" value="Unassembled WGS sequence"/>
</dbReference>
<name>A0A9P5YV26_9AGAR</name>
<feature type="domain" description="DUF6699" evidence="1">
    <location>
        <begin position="93"/>
        <end position="221"/>
    </location>
</feature>
<protein>
    <recommendedName>
        <fullName evidence="1">DUF6699 domain-containing protein</fullName>
    </recommendedName>
</protein>
<organism evidence="2 3">
    <name type="scientific">Pholiota conissans</name>
    <dbReference type="NCBI Taxonomy" id="109636"/>
    <lineage>
        <taxon>Eukaryota</taxon>
        <taxon>Fungi</taxon>
        <taxon>Dikarya</taxon>
        <taxon>Basidiomycota</taxon>
        <taxon>Agaricomycotina</taxon>
        <taxon>Agaricomycetes</taxon>
        <taxon>Agaricomycetidae</taxon>
        <taxon>Agaricales</taxon>
        <taxon>Agaricineae</taxon>
        <taxon>Strophariaceae</taxon>
        <taxon>Pholiota</taxon>
    </lineage>
</organism>
<gene>
    <name evidence="2" type="ORF">BDN70DRAFT_187992</name>
</gene>
<reference evidence="2" key="1">
    <citation type="submission" date="2020-11" db="EMBL/GenBank/DDBJ databases">
        <authorList>
            <consortium name="DOE Joint Genome Institute"/>
            <person name="Ahrendt S."/>
            <person name="Riley R."/>
            <person name="Andreopoulos W."/>
            <person name="Labutti K."/>
            <person name="Pangilinan J."/>
            <person name="Ruiz-Duenas F.J."/>
            <person name="Barrasa J.M."/>
            <person name="Sanchez-Garcia M."/>
            <person name="Camarero S."/>
            <person name="Miyauchi S."/>
            <person name="Serrano A."/>
            <person name="Linde D."/>
            <person name="Babiker R."/>
            <person name="Drula E."/>
            <person name="Ayuso-Fernandez I."/>
            <person name="Pacheco R."/>
            <person name="Padilla G."/>
            <person name="Ferreira P."/>
            <person name="Barriuso J."/>
            <person name="Kellner H."/>
            <person name="Castanera R."/>
            <person name="Alfaro M."/>
            <person name="Ramirez L."/>
            <person name="Pisabarro A.G."/>
            <person name="Kuo A."/>
            <person name="Tritt A."/>
            <person name="Lipzen A."/>
            <person name="He G."/>
            <person name="Yan M."/>
            <person name="Ng V."/>
            <person name="Cullen D."/>
            <person name="Martin F."/>
            <person name="Rosso M.-N."/>
            <person name="Henrissat B."/>
            <person name="Hibbett D."/>
            <person name="Martinez A.T."/>
            <person name="Grigoriev I.V."/>
        </authorList>
    </citation>
    <scope>NUCLEOTIDE SEQUENCE</scope>
    <source>
        <strain evidence="2">CIRM-BRFM 674</strain>
    </source>
</reference>
<dbReference type="AlphaFoldDB" id="A0A9P5YV26"/>